<evidence type="ECO:0000256" key="2">
    <source>
        <dbReference type="ARBA" id="ARBA00022448"/>
    </source>
</evidence>
<dbReference type="GeneID" id="54289167"/>
<evidence type="ECO:0000256" key="3">
    <source>
        <dbReference type="ARBA" id="ARBA00022475"/>
    </source>
</evidence>
<dbReference type="InterPro" id="IPR036640">
    <property type="entry name" value="ABC1_TM_sf"/>
</dbReference>
<dbReference type="Pfam" id="PF00005">
    <property type="entry name" value="ABC_tran"/>
    <property type="match status" value="1"/>
</dbReference>
<dbReference type="PROSITE" id="PS00211">
    <property type="entry name" value="ABC_TRANSPORTER_1"/>
    <property type="match status" value="1"/>
</dbReference>
<feature type="domain" description="ABC transmembrane type-1" evidence="11">
    <location>
        <begin position="242"/>
        <end position="447"/>
    </location>
</feature>
<keyword evidence="5" id="KW-0547">Nucleotide-binding</keyword>
<dbReference type="Pfam" id="PF00664">
    <property type="entry name" value="ABC_membrane"/>
    <property type="match status" value="1"/>
</dbReference>
<dbReference type="GO" id="GO:0016887">
    <property type="term" value="F:ATP hydrolysis activity"/>
    <property type="evidence" value="ECO:0007669"/>
    <property type="project" value="InterPro"/>
</dbReference>
<dbReference type="AlphaFoldDB" id="A0A6A5Y534"/>
<dbReference type="PROSITE" id="PS50929">
    <property type="entry name" value="ABC_TM1F"/>
    <property type="match status" value="1"/>
</dbReference>
<evidence type="ECO:0000256" key="4">
    <source>
        <dbReference type="ARBA" id="ARBA00022692"/>
    </source>
</evidence>
<organism evidence="12 13">
    <name type="scientific">Aaosphaeria arxii CBS 175.79</name>
    <dbReference type="NCBI Taxonomy" id="1450172"/>
    <lineage>
        <taxon>Eukaryota</taxon>
        <taxon>Fungi</taxon>
        <taxon>Dikarya</taxon>
        <taxon>Ascomycota</taxon>
        <taxon>Pezizomycotina</taxon>
        <taxon>Dothideomycetes</taxon>
        <taxon>Pleosporomycetidae</taxon>
        <taxon>Pleosporales</taxon>
        <taxon>Pleosporales incertae sedis</taxon>
        <taxon>Aaosphaeria</taxon>
    </lineage>
</organism>
<dbReference type="Proteomes" id="UP000799778">
    <property type="component" value="Unassembled WGS sequence"/>
</dbReference>
<feature type="transmembrane region" description="Helical" evidence="9">
    <location>
        <begin position="304"/>
        <end position="322"/>
    </location>
</feature>
<evidence type="ECO:0000256" key="5">
    <source>
        <dbReference type="ARBA" id="ARBA00022741"/>
    </source>
</evidence>
<feature type="transmembrane region" description="Helical" evidence="9">
    <location>
        <begin position="390"/>
        <end position="408"/>
    </location>
</feature>
<dbReference type="SMART" id="SM00382">
    <property type="entry name" value="AAA"/>
    <property type="match status" value="1"/>
</dbReference>
<dbReference type="RefSeq" id="XP_033388662.1">
    <property type="nucleotide sequence ID" value="XM_033531770.1"/>
</dbReference>
<dbReference type="FunFam" id="3.40.50.300:FF:000221">
    <property type="entry name" value="Multidrug ABC transporter ATP-binding protein"/>
    <property type="match status" value="1"/>
</dbReference>
<evidence type="ECO:0000259" key="10">
    <source>
        <dbReference type="PROSITE" id="PS50893"/>
    </source>
</evidence>
<reference evidence="12" key="1">
    <citation type="journal article" date="2020" name="Stud. Mycol.">
        <title>101 Dothideomycetes genomes: a test case for predicting lifestyles and emergence of pathogens.</title>
        <authorList>
            <person name="Haridas S."/>
            <person name="Albert R."/>
            <person name="Binder M."/>
            <person name="Bloem J."/>
            <person name="Labutti K."/>
            <person name="Salamov A."/>
            <person name="Andreopoulos B."/>
            <person name="Baker S."/>
            <person name="Barry K."/>
            <person name="Bills G."/>
            <person name="Bluhm B."/>
            <person name="Cannon C."/>
            <person name="Castanera R."/>
            <person name="Culley D."/>
            <person name="Daum C."/>
            <person name="Ezra D."/>
            <person name="Gonzalez J."/>
            <person name="Henrissat B."/>
            <person name="Kuo A."/>
            <person name="Liang C."/>
            <person name="Lipzen A."/>
            <person name="Lutzoni F."/>
            <person name="Magnuson J."/>
            <person name="Mondo S."/>
            <person name="Nolan M."/>
            <person name="Ohm R."/>
            <person name="Pangilinan J."/>
            <person name="Park H.-J."/>
            <person name="Ramirez L."/>
            <person name="Alfaro M."/>
            <person name="Sun H."/>
            <person name="Tritt A."/>
            <person name="Yoshinaga Y."/>
            <person name="Zwiers L.-H."/>
            <person name="Turgeon B."/>
            <person name="Goodwin S."/>
            <person name="Spatafora J."/>
            <person name="Crous P."/>
            <person name="Grigoriev I."/>
        </authorList>
    </citation>
    <scope>NUCLEOTIDE SEQUENCE</scope>
    <source>
        <strain evidence="12">CBS 175.79</strain>
    </source>
</reference>
<protein>
    <submittedName>
        <fullName evidence="12">P-loop containing nucleoside triphosphate hydrolase protein</fullName>
    </submittedName>
</protein>
<dbReference type="PANTHER" id="PTHR24221">
    <property type="entry name" value="ATP-BINDING CASSETTE SUB-FAMILY B"/>
    <property type="match status" value="1"/>
</dbReference>
<dbReference type="GO" id="GO:0005524">
    <property type="term" value="F:ATP binding"/>
    <property type="evidence" value="ECO:0007669"/>
    <property type="project" value="UniProtKB-KW"/>
</dbReference>
<dbReference type="InterPro" id="IPR003439">
    <property type="entry name" value="ABC_transporter-like_ATP-bd"/>
</dbReference>
<dbReference type="CDD" id="cd18583">
    <property type="entry name" value="ABC_6TM_HMT1"/>
    <property type="match status" value="1"/>
</dbReference>
<evidence type="ECO:0000313" key="13">
    <source>
        <dbReference type="Proteomes" id="UP000799778"/>
    </source>
</evidence>
<dbReference type="InterPro" id="IPR011527">
    <property type="entry name" value="ABC1_TM_dom"/>
</dbReference>
<comment type="subcellular location">
    <subcellularLocation>
        <location evidence="1">Cell membrane</location>
        <topology evidence="1">Multi-pass membrane protein</topology>
    </subcellularLocation>
</comment>
<name>A0A6A5Y534_9PLEO</name>
<dbReference type="InterPro" id="IPR017871">
    <property type="entry name" value="ABC_transporter-like_CS"/>
</dbReference>
<gene>
    <name evidence="12" type="ORF">BU24DRAFT_459914</name>
</gene>
<feature type="domain" description="ABC transporter" evidence="10">
    <location>
        <begin position="481"/>
        <end position="717"/>
    </location>
</feature>
<keyword evidence="8 9" id="KW-0472">Membrane</keyword>
<evidence type="ECO:0000256" key="7">
    <source>
        <dbReference type="ARBA" id="ARBA00022989"/>
    </source>
</evidence>
<dbReference type="SUPFAM" id="SSF52540">
    <property type="entry name" value="P-loop containing nucleoside triphosphate hydrolases"/>
    <property type="match status" value="1"/>
</dbReference>
<dbReference type="Gene3D" id="1.20.1560.10">
    <property type="entry name" value="ABC transporter type 1, transmembrane domain"/>
    <property type="match status" value="1"/>
</dbReference>
<evidence type="ECO:0000256" key="8">
    <source>
        <dbReference type="ARBA" id="ARBA00023136"/>
    </source>
</evidence>
<keyword evidence="7 9" id="KW-1133">Transmembrane helix</keyword>
<dbReference type="PROSITE" id="PS50893">
    <property type="entry name" value="ABC_TRANSPORTER_2"/>
    <property type="match status" value="1"/>
</dbReference>
<evidence type="ECO:0000259" key="11">
    <source>
        <dbReference type="PROSITE" id="PS50929"/>
    </source>
</evidence>
<dbReference type="PANTHER" id="PTHR24221:SF503">
    <property type="entry name" value="MITOCHONDRIAL POTASSIUM CHANNEL ATP-BINDING SUBUNIT"/>
    <property type="match status" value="1"/>
</dbReference>
<keyword evidence="13" id="KW-1185">Reference proteome</keyword>
<dbReference type="InterPro" id="IPR039421">
    <property type="entry name" value="Type_1_exporter"/>
</dbReference>
<accession>A0A6A5Y534</accession>
<feature type="transmembrane region" description="Helical" evidence="9">
    <location>
        <begin position="29"/>
        <end position="48"/>
    </location>
</feature>
<dbReference type="EMBL" id="ML978067">
    <property type="protein sequence ID" value="KAF2020323.1"/>
    <property type="molecule type" value="Genomic_DNA"/>
</dbReference>
<proteinExistence type="predicted"/>
<keyword evidence="2" id="KW-0813">Transport</keyword>
<dbReference type="InterPro" id="IPR003593">
    <property type="entry name" value="AAA+_ATPase"/>
</dbReference>
<evidence type="ECO:0000256" key="9">
    <source>
        <dbReference type="SAM" id="Phobius"/>
    </source>
</evidence>
<keyword evidence="4 9" id="KW-0812">Transmembrane</keyword>
<dbReference type="SUPFAM" id="SSF90123">
    <property type="entry name" value="ABC transporter transmembrane region"/>
    <property type="match status" value="1"/>
</dbReference>
<dbReference type="InterPro" id="IPR027417">
    <property type="entry name" value="P-loop_NTPase"/>
</dbReference>
<evidence type="ECO:0000256" key="6">
    <source>
        <dbReference type="ARBA" id="ARBA00022840"/>
    </source>
</evidence>
<keyword evidence="12" id="KW-0378">Hydrolase</keyword>
<dbReference type="Gene3D" id="3.40.50.300">
    <property type="entry name" value="P-loop containing nucleotide triphosphate hydrolases"/>
    <property type="match status" value="1"/>
</dbReference>
<keyword evidence="6" id="KW-0067">ATP-binding</keyword>
<sequence>MASSLLWGALDLDLLDTSEPAWPKYHRSWILSCLFEAILCILESVLFFQSEKSRHGIALFALQVCKIKCSIALGLNANVICRPTKTRNDAENQWLLECEPTERAVYGSTPSCQNDTENGDALIKMHQRKRLEKQGWFAYIKEFRIFLPCLWPTGSIRGKLCLVVLILDLVINRFLRVLTPRQLGVITDKLIAHDFDMACYEVGIWVLFSWLKNTAGPLGVIKSMALLEVRNFSYQEICRLAFKHVMTLSMDFHSNKDSAEIIKAVEQGKSIGDLAKLLLLDIPPVVVDLVVAICYITSLFDGYVAFTTFLVGISYVCITIKIKNWTQPLRRIYKERSRTESNVVNESLGGWQTVTYFNRLAYEEQRYMGAVQDSLVAKQAYRNRMNSGNAVETMIMFLGLLSASLLAIRKISSGEASAGDFVTLGTFWTTMTYPLEMIAWSHSNMTSIFIDAERLLQLILMKPSISDRPDSYKLGSYAGKVEFRNVEFSYGPTGKKILNGINFGASPGEMVAFVGKTGSGKSTILKLLCRHYDVTGGSIFINNQDVRNISLQSLRNVVGVVPQNPSLFNRTILENVRYSEPDATDEEAFDACKSAALHEDIMSHPDHYNTKVGERGVKLSGGELQRLAIAQLLLKKKSKIILLDEATSAMDSSTEAEVQEAFQKLRSGRTLFVVAHRLSTIVDADLILFVKDGDIVERGTHQELIERKGEYFELWERQNRQTGKK</sequence>
<keyword evidence="3" id="KW-1003">Cell membrane</keyword>
<evidence type="ECO:0000256" key="1">
    <source>
        <dbReference type="ARBA" id="ARBA00004651"/>
    </source>
</evidence>
<dbReference type="GO" id="GO:0140359">
    <property type="term" value="F:ABC-type transporter activity"/>
    <property type="evidence" value="ECO:0007669"/>
    <property type="project" value="InterPro"/>
</dbReference>
<feature type="transmembrane region" description="Helical" evidence="9">
    <location>
        <begin position="277"/>
        <end position="298"/>
    </location>
</feature>
<evidence type="ECO:0000313" key="12">
    <source>
        <dbReference type="EMBL" id="KAF2020323.1"/>
    </source>
</evidence>
<dbReference type="GO" id="GO:0005886">
    <property type="term" value="C:plasma membrane"/>
    <property type="evidence" value="ECO:0007669"/>
    <property type="project" value="UniProtKB-SubCell"/>
</dbReference>
<dbReference type="OrthoDB" id="6500128at2759"/>